<dbReference type="InterPro" id="IPR036849">
    <property type="entry name" value="Enolase-like_C_sf"/>
</dbReference>
<dbReference type="Gene3D" id="3.20.20.120">
    <property type="entry name" value="Enolase-like C-terminal domain"/>
    <property type="match status" value="1"/>
</dbReference>
<comment type="caution">
    <text evidence="2">The sequence shown here is derived from an EMBL/GenBank/DDBJ whole genome shotgun (WGS) entry which is preliminary data.</text>
</comment>
<feature type="domain" description="Enolase C-terminal" evidence="1">
    <location>
        <begin position="4"/>
        <end position="135"/>
    </location>
</feature>
<reference evidence="2" key="2">
    <citation type="journal article" date="2023" name="IMA Fungus">
        <title>Comparative genomic study of the Penicillium genus elucidates a diverse pangenome and 15 lateral gene transfer events.</title>
        <authorList>
            <person name="Petersen C."/>
            <person name="Sorensen T."/>
            <person name="Nielsen M.R."/>
            <person name="Sondergaard T.E."/>
            <person name="Sorensen J.L."/>
            <person name="Fitzpatrick D.A."/>
            <person name="Frisvad J.C."/>
            <person name="Nielsen K.L."/>
        </authorList>
    </citation>
    <scope>NUCLEOTIDE SEQUENCE</scope>
    <source>
        <strain evidence="2">IBT 20477</strain>
    </source>
</reference>
<sequence length="143" mass="15472">MVWGEHEWEGNELCDGMAGGNFDILRPNIIICGGFTALLRMITIAKTHGVLVMPSCSVEHGSGIALAATIQASAAVPWNPVNAEQETNAKEPMIIMLSHNTLNIRNQFLVQKIDSSGRYLHVLEAPGLGTTVNEQVLNRPIAI</sequence>
<reference evidence="2" key="1">
    <citation type="submission" date="2022-11" db="EMBL/GenBank/DDBJ databases">
        <authorList>
            <person name="Petersen C."/>
        </authorList>
    </citation>
    <scope>NUCLEOTIDE SEQUENCE</scope>
    <source>
        <strain evidence="2">IBT 20477</strain>
    </source>
</reference>
<dbReference type="InterPro" id="IPR029065">
    <property type="entry name" value="Enolase_C-like"/>
</dbReference>
<evidence type="ECO:0000259" key="1">
    <source>
        <dbReference type="Pfam" id="PF13378"/>
    </source>
</evidence>
<evidence type="ECO:0000313" key="2">
    <source>
        <dbReference type="EMBL" id="KAJ5209591.1"/>
    </source>
</evidence>
<gene>
    <name evidence="2" type="ORF">N7449_003970</name>
</gene>
<dbReference type="SUPFAM" id="SSF51604">
    <property type="entry name" value="Enolase C-terminal domain-like"/>
    <property type="match status" value="1"/>
</dbReference>
<keyword evidence="3" id="KW-1185">Reference proteome</keyword>
<dbReference type="OrthoDB" id="17395at2759"/>
<proteinExistence type="predicted"/>
<protein>
    <recommendedName>
        <fullName evidence="1">Enolase C-terminal domain-containing protein</fullName>
    </recommendedName>
</protein>
<accession>A0A9W9MXW6</accession>
<dbReference type="Proteomes" id="UP001150942">
    <property type="component" value="Unassembled WGS sequence"/>
</dbReference>
<dbReference type="Pfam" id="PF13378">
    <property type="entry name" value="MR_MLE_C"/>
    <property type="match status" value="1"/>
</dbReference>
<organism evidence="2 3">
    <name type="scientific">Penicillium cf. viridicatum</name>
    <dbReference type="NCBI Taxonomy" id="2972119"/>
    <lineage>
        <taxon>Eukaryota</taxon>
        <taxon>Fungi</taxon>
        <taxon>Dikarya</taxon>
        <taxon>Ascomycota</taxon>
        <taxon>Pezizomycotina</taxon>
        <taxon>Eurotiomycetes</taxon>
        <taxon>Eurotiomycetidae</taxon>
        <taxon>Eurotiales</taxon>
        <taxon>Aspergillaceae</taxon>
        <taxon>Penicillium</taxon>
    </lineage>
</organism>
<evidence type="ECO:0000313" key="3">
    <source>
        <dbReference type="Proteomes" id="UP001150942"/>
    </source>
</evidence>
<dbReference type="AlphaFoldDB" id="A0A9W9MXW6"/>
<dbReference type="EMBL" id="JAPQKQ010000002">
    <property type="protein sequence ID" value="KAJ5209591.1"/>
    <property type="molecule type" value="Genomic_DNA"/>
</dbReference>
<name>A0A9W9MXW6_9EURO</name>